<dbReference type="Proteomes" id="UP000887577">
    <property type="component" value="Unplaced"/>
</dbReference>
<evidence type="ECO:0000259" key="1">
    <source>
        <dbReference type="Pfam" id="PF00567"/>
    </source>
</evidence>
<feature type="domain" description="Tudor" evidence="1">
    <location>
        <begin position="47"/>
        <end position="133"/>
    </location>
</feature>
<evidence type="ECO:0000313" key="2">
    <source>
        <dbReference type="Proteomes" id="UP000887577"/>
    </source>
</evidence>
<dbReference type="WBParaSite" id="PSU_v2.g1515.t1">
    <property type="protein sequence ID" value="PSU_v2.g1515.t1"/>
    <property type="gene ID" value="PSU_v2.g1515"/>
</dbReference>
<dbReference type="Gene3D" id="2.30.30.140">
    <property type="match status" value="1"/>
</dbReference>
<reference evidence="3" key="1">
    <citation type="submission" date="2022-11" db="UniProtKB">
        <authorList>
            <consortium name="WormBaseParasite"/>
        </authorList>
    </citation>
    <scope>IDENTIFICATION</scope>
</reference>
<accession>A0A914Y7A2</accession>
<proteinExistence type="predicted"/>
<name>A0A914Y7A2_9BILA</name>
<organism evidence="2 3">
    <name type="scientific">Panagrolaimus superbus</name>
    <dbReference type="NCBI Taxonomy" id="310955"/>
    <lineage>
        <taxon>Eukaryota</taxon>
        <taxon>Metazoa</taxon>
        <taxon>Ecdysozoa</taxon>
        <taxon>Nematoda</taxon>
        <taxon>Chromadorea</taxon>
        <taxon>Rhabditida</taxon>
        <taxon>Tylenchina</taxon>
        <taxon>Panagrolaimomorpha</taxon>
        <taxon>Panagrolaimoidea</taxon>
        <taxon>Panagrolaimidae</taxon>
        <taxon>Panagrolaimus</taxon>
    </lineage>
</organism>
<dbReference type="InterPro" id="IPR002999">
    <property type="entry name" value="Tudor"/>
</dbReference>
<dbReference type="AlphaFoldDB" id="A0A914Y7A2"/>
<keyword evidence="2" id="KW-1185">Reference proteome</keyword>
<dbReference type="Pfam" id="PF00567">
    <property type="entry name" value="TUDOR"/>
    <property type="match status" value="1"/>
</dbReference>
<dbReference type="SUPFAM" id="SSF63748">
    <property type="entry name" value="Tudor/PWWP/MBT"/>
    <property type="match status" value="1"/>
</dbReference>
<dbReference type="CDD" id="cd20379">
    <property type="entry name" value="Tudor_dTUD-like"/>
    <property type="match status" value="1"/>
</dbReference>
<protein>
    <submittedName>
        <fullName evidence="3">Tudor domain-containing protein</fullName>
    </submittedName>
</protein>
<sequence length="485" mass="55472">MSRDHILPLPLYVHYAEMEDNMRVSEIYEDSDRFHLEKLTPMRIFGTILEIHGDETISFQWGKDKRNLQEYQKTLNQFYDVQSLEKNINLKEETTYIVHYDDNYYRCRVVDVYSIGDTKTVYLIDYGKTVKIDDADFFYFHHEESWSDESLCFAFAGICRIADKNQCSQLGIPLVDQFVPGEEVEIFLLSAQEPYYSVVSSLRNTEAKVLDDALTADLSPDLAYLWAEVTGNQLAMEPAERPTLSLSPKWIHGTNPVLVTIPCIEDLNKVAVCDLLCSLRACILSEILRDNYEKPQFQSLSASEHLTEIGIGVIVVAFDPKTKRYYRARICEINASMTIADLVGIDFPQWKSFNHPLTTLWLLSASLANLPRMLHYVPLQRDFLSLNSDTKLLLNELVGNCCESNCVALLQHKNETLEPEIIIADSANNPRRLVEYLPFQDVGMSRSLSTLSLSRSKKSKMIRKWSNKSAKKPVEGFKMKADAVA</sequence>
<evidence type="ECO:0000313" key="3">
    <source>
        <dbReference type="WBParaSite" id="PSU_v2.g1515.t1"/>
    </source>
</evidence>